<sequence length="278" mass="27345">MTQRRRRGLGALLAGAVLVTPFTLGAAQAPATQPAAFCLPILFTCDSPTPSPTPGTPKPSATTPAPGAGTPGTPGNGSGGAPGIPTPSIPLPGTPGAGTPGTGAQEPGGSPSSAPSDPAHPSPSAKPSPKKPVKATREDGAPIFTRTPASLGSRGLSFTGLHSIGIVSVPTVDGGSVRALKISADSITITGFSLTVRPPNGPGLVTTADTMKLEGHVDVYLGSVTATTAGGRSLTLGTDTPPPLDDVAPGLLRVTMGLVGSTADSISYTNTNQRIVES</sequence>
<feature type="compositionally biased region" description="Gly residues" evidence="1">
    <location>
        <begin position="69"/>
        <end position="82"/>
    </location>
</feature>
<feature type="chain" id="PRO_5010198137" evidence="2">
    <location>
        <begin position="27"/>
        <end position="278"/>
    </location>
</feature>
<accession>A0A1H4LPZ3</accession>
<feature type="compositionally biased region" description="Low complexity" evidence="1">
    <location>
        <begin position="102"/>
        <end position="117"/>
    </location>
</feature>
<protein>
    <submittedName>
        <fullName evidence="3">Uncharacterized protein</fullName>
    </submittedName>
</protein>
<dbReference type="Proteomes" id="UP000182652">
    <property type="component" value="Unassembled WGS sequence"/>
</dbReference>
<keyword evidence="4" id="KW-1185">Reference proteome</keyword>
<feature type="compositionally biased region" description="Pro residues" evidence="1">
    <location>
        <begin position="84"/>
        <end position="93"/>
    </location>
</feature>
<gene>
    <name evidence="3" type="ORF">SAMN04489745_1081</name>
</gene>
<dbReference type="EMBL" id="FNSN01000003">
    <property type="protein sequence ID" value="SEB72707.1"/>
    <property type="molecule type" value="Genomic_DNA"/>
</dbReference>
<evidence type="ECO:0000256" key="1">
    <source>
        <dbReference type="SAM" id="MobiDB-lite"/>
    </source>
</evidence>
<dbReference type="AlphaFoldDB" id="A0A1H4LPZ3"/>
<name>A0A1H4LPZ3_9MICC</name>
<organism evidence="3 4">
    <name type="scientific">Arthrobacter woluwensis</name>
    <dbReference type="NCBI Taxonomy" id="156980"/>
    <lineage>
        <taxon>Bacteria</taxon>
        <taxon>Bacillati</taxon>
        <taxon>Actinomycetota</taxon>
        <taxon>Actinomycetes</taxon>
        <taxon>Micrococcales</taxon>
        <taxon>Micrococcaceae</taxon>
        <taxon>Arthrobacter</taxon>
    </lineage>
</organism>
<evidence type="ECO:0000256" key="2">
    <source>
        <dbReference type="SAM" id="SignalP"/>
    </source>
</evidence>
<feature type="signal peptide" evidence="2">
    <location>
        <begin position="1"/>
        <end position="26"/>
    </location>
</feature>
<dbReference type="RefSeq" id="WP_066211769.1">
    <property type="nucleotide sequence ID" value="NZ_FNSN01000003.1"/>
</dbReference>
<evidence type="ECO:0000313" key="3">
    <source>
        <dbReference type="EMBL" id="SEB72707.1"/>
    </source>
</evidence>
<reference evidence="3 4" key="1">
    <citation type="submission" date="2016-10" db="EMBL/GenBank/DDBJ databases">
        <authorList>
            <person name="de Groot N.N."/>
        </authorList>
    </citation>
    <scope>NUCLEOTIDE SEQUENCE [LARGE SCALE GENOMIC DNA]</scope>
    <source>
        <strain evidence="3 4">DSM 10495</strain>
    </source>
</reference>
<keyword evidence="2" id="KW-0732">Signal</keyword>
<feature type="compositionally biased region" description="Low complexity" evidence="1">
    <location>
        <begin position="58"/>
        <end position="68"/>
    </location>
</feature>
<feature type="region of interest" description="Disordered" evidence="1">
    <location>
        <begin position="49"/>
        <end position="148"/>
    </location>
</feature>
<proteinExistence type="predicted"/>
<evidence type="ECO:0000313" key="4">
    <source>
        <dbReference type="Proteomes" id="UP000182652"/>
    </source>
</evidence>
<dbReference type="STRING" id="156980.SAMN04489745_1081"/>